<evidence type="ECO:0000313" key="1">
    <source>
        <dbReference type="EMBL" id="KPC63975.1"/>
    </source>
</evidence>
<proteinExistence type="predicted"/>
<accession>A0A0N0XZE3</accession>
<sequence>MVNRVEVGQAGAKRRYVTRTGTRAVSVRENGRCRDRPRTGDERSTFHFCIVTDLLHSCTPV</sequence>
<dbReference type="Proteomes" id="UP000037982">
    <property type="component" value="Unassembled WGS sequence"/>
</dbReference>
<keyword evidence="2" id="KW-1185">Reference proteome</keyword>
<organism evidence="1 2">
    <name type="scientific">Streptomyces chattanoogensis</name>
    <dbReference type="NCBI Taxonomy" id="66876"/>
    <lineage>
        <taxon>Bacteria</taxon>
        <taxon>Bacillati</taxon>
        <taxon>Actinomycetota</taxon>
        <taxon>Actinomycetes</taxon>
        <taxon>Kitasatosporales</taxon>
        <taxon>Streptomycetaceae</taxon>
        <taxon>Streptomyces</taxon>
    </lineage>
</organism>
<protein>
    <submittedName>
        <fullName evidence="1">Uncharacterized protein</fullName>
    </submittedName>
</protein>
<dbReference type="AlphaFoldDB" id="A0A0N0XZE3"/>
<comment type="caution">
    <text evidence="1">The sequence shown here is derived from an EMBL/GenBank/DDBJ whole genome shotgun (WGS) entry which is preliminary data.</text>
</comment>
<name>A0A0N0XZE3_9ACTN</name>
<gene>
    <name evidence="1" type="ORF">ADL29_13010</name>
</gene>
<evidence type="ECO:0000313" key="2">
    <source>
        <dbReference type="Proteomes" id="UP000037982"/>
    </source>
</evidence>
<dbReference type="PATRIC" id="fig|66876.3.peg.2867"/>
<dbReference type="EMBL" id="LGKG01000112">
    <property type="protein sequence ID" value="KPC63975.1"/>
    <property type="molecule type" value="Genomic_DNA"/>
</dbReference>
<reference evidence="2" key="1">
    <citation type="submission" date="2015-07" db="EMBL/GenBank/DDBJ databases">
        <authorList>
            <person name="Ju K.-S."/>
            <person name="Doroghazi J.R."/>
            <person name="Metcalf W.W."/>
        </authorList>
    </citation>
    <scope>NUCLEOTIDE SEQUENCE [LARGE SCALE GENOMIC DNA]</scope>
    <source>
        <strain evidence="2">NRRL ISP-5002</strain>
    </source>
</reference>